<keyword evidence="5" id="KW-0560">Oxidoreductase</keyword>
<proteinExistence type="predicted"/>
<comment type="cofactor">
    <cofactor evidence="1">
        <name>FAD</name>
        <dbReference type="ChEBI" id="CHEBI:57692"/>
    </cofactor>
</comment>
<keyword evidence="5" id="KW-0503">Monooxygenase</keyword>
<dbReference type="GO" id="GO:0071949">
    <property type="term" value="F:FAD binding"/>
    <property type="evidence" value="ECO:0007669"/>
    <property type="project" value="InterPro"/>
</dbReference>
<dbReference type="PANTHER" id="PTHR43004">
    <property type="entry name" value="TRK SYSTEM POTASSIUM UPTAKE PROTEIN"/>
    <property type="match status" value="1"/>
</dbReference>
<keyword evidence="3" id="KW-0274">FAD</keyword>
<name>H6N222_GORPV</name>
<dbReference type="HOGENOM" id="CLU_009665_20_1_11"/>
<dbReference type="Pfam" id="PF21274">
    <property type="entry name" value="Rng_hyd_C"/>
    <property type="match status" value="1"/>
</dbReference>
<keyword evidence="6" id="KW-1185">Reference proteome</keyword>
<dbReference type="InterPro" id="IPR002938">
    <property type="entry name" value="FAD-bd"/>
</dbReference>
<dbReference type="SUPFAM" id="SSF51905">
    <property type="entry name" value="FAD/NAD(P)-binding domain"/>
    <property type="match status" value="1"/>
</dbReference>
<evidence type="ECO:0000256" key="3">
    <source>
        <dbReference type="ARBA" id="ARBA00022827"/>
    </source>
</evidence>
<dbReference type="GO" id="GO:0016709">
    <property type="term" value="F:oxidoreductase activity, acting on paired donors, with incorporation or reduction of molecular oxygen, NAD(P)H as one donor, and incorporation of one atom of oxygen"/>
    <property type="evidence" value="ECO:0007669"/>
    <property type="project" value="UniProtKB-ARBA"/>
</dbReference>
<dbReference type="Pfam" id="PF01494">
    <property type="entry name" value="FAD_binding_3"/>
    <property type="match status" value="1"/>
</dbReference>
<feature type="domain" description="FAD-binding" evidence="4">
    <location>
        <begin position="9"/>
        <end position="346"/>
    </location>
</feature>
<dbReference type="KEGG" id="gpo:GPOL_c49000"/>
<dbReference type="RefSeq" id="WP_014362014.1">
    <property type="nucleotide sequence ID" value="NC_016906.1"/>
</dbReference>
<evidence type="ECO:0000256" key="2">
    <source>
        <dbReference type="ARBA" id="ARBA00022630"/>
    </source>
</evidence>
<evidence type="ECO:0000259" key="4">
    <source>
        <dbReference type="Pfam" id="PF01494"/>
    </source>
</evidence>
<accession>H6N222</accession>
<dbReference type="Gene3D" id="3.30.70.2450">
    <property type="match status" value="1"/>
</dbReference>
<evidence type="ECO:0000313" key="6">
    <source>
        <dbReference type="Proteomes" id="UP000009154"/>
    </source>
</evidence>
<evidence type="ECO:0000313" key="5">
    <source>
        <dbReference type="EMBL" id="AFA75894.1"/>
    </source>
</evidence>
<dbReference type="GeneID" id="90161883"/>
<dbReference type="Gene3D" id="3.40.30.120">
    <property type="match status" value="1"/>
</dbReference>
<dbReference type="AlphaFoldDB" id="H6N222"/>
<evidence type="ECO:0000256" key="1">
    <source>
        <dbReference type="ARBA" id="ARBA00001974"/>
    </source>
</evidence>
<sequence>MTRVADGSDVIVVGGGPVGMLVANELALHGNSVLVLEQRGDVSEYPKAGTYHARAIATLARRGILTVPRLTTDPREETVEQFQFAGYPWLSMRGRTIDGPVMLGIAQADLERAIARRAETSGARVLRRHTVVNVTQDHNGVRVIATGPDGAERSFEARYAVGADGGRSVVRQSGAFAVREHPPTMRAILGLAGVPHPEQLPAGWTPTPRGWTLLNLNRYGDSRLIVFEFDGPASDRVAPVTPEEFGAAVDRVVGSHVDLVAPHYLNRFSDYSRVVKNYRDRRLFVAGDAAHIHYPLGGQGLNAGIGDAVNLGWKLSAVLTGAADERLLDSYGAEREPVGQWLIDNTRLQSTLMNPDSANDPVRNVVEQWLHEPGAHDWLAARINGTSLKHPVGQGGAHQLDGEFFPDVELSVDGAPTTVAELLHGGDFLVLVPTTAASALVSTADLPFAQIAPVSSGLPAEYPEIVVIRPDGYVAWAGGSDEVAHMIRWMRDNFGLRSWGRTTAPAPT</sequence>
<keyword evidence="2" id="KW-0285">Flavoprotein</keyword>
<dbReference type="STRING" id="1112204.GPOL_c49000"/>
<dbReference type="PANTHER" id="PTHR43004:SF19">
    <property type="entry name" value="BINDING MONOOXYGENASE, PUTATIVE (JCVI)-RELATED"/>
    <property type="match status" value="1"/>
</dbReference>
<dbReference type="Proteomes" id="UP000009154">
    <property type="component" value="Chromosome"/>
</dbReference>
<dbReference type="Gene3D" id="3.50.50.60">
    <property type="entry name" value="FAD/NAD(P)-binding domain"/>
    <property type="match status" value="2"/>
</dbReference>
<dbReference type="EMBL" id="CP003119">
    <property type="protein sequence ID" value="AFA75894.1"/>
    <property type="molecule type" value="Genomic_DNA"/>
</dbReference>
<gene>
    <name evidence="5" type="ordered locus">GPOL_c49000</name>
</gene>
<dbReference type="InterPro" id="IPR050641">
    <property type="entry name" value="RIFMO-like"/>
</dbReference>
<dbReference type="InterPro" id="IPR036188">
    <property type="entry name" value="FAD/NAD-bd_sf"/>
</dbReference>
<organism evidence="5 6">
    <name type="scientific">Gordonia polyisoprenivorans (strain DSM 44266 / VH2)</name>
    <dbReference type="NCBI Taxonomy" id="1112204"/>
    <lineage>
        <taxon>Bacteria</taxon>
        <taxon>Bacillati</taxon>
        <taxon>Actinomycetota</taxon>
        <taxon>Actinomycetes</taxon>
        <taxon>Mycobacteriales</taxon>
        <taxon>Gordoniaceae</taxon>
        <taxon>Gordonia</taxon>
    </lineage>
</organism>
<protein>
    <submittedName>
        <fullName evidence="5">Putative monooxygenase</fullName>
    </submittedName>
</protein>
<dbReference type="eggNOG" id="COG0654">
    <property type="taxonomic scope" value="Bacteria"/>
</dbReference>
<reference evidence="5 6" key="1">
    <citation type="journal article" date="2012" name="Appl. Environ. Microbiol.">
        <title>Involvement of two latex-clearing proteins during rubber degradation and insights into the subsequent degradation pathway revealed by the genome sequence of Gordonia polyisoprenivorans strain VH2.</title>
        <authorList>
            <person name="Hiessl S."/>
            <person name="Schuldes J."/>
            <person name="Thurmer A."/>
            <person name="Halbsguth T."/>
            <person name="Broker D."/>
            <person name="Angelov A."/>
            <person name="Liebl W."/>
            <person name="Daniel R."/>
            <person name="Steinbuchel A."/>
        </authorList>
    </citation>
    <scope>NUCLEOTIDE SEQUENCE [LARGE SCALE GENOMIC DNA]</scope>
    <source>
        <strain evidence="6">DSM 44266 / VH2</strain>
    </source>
</reference>
<dbReference type="PRINTS" id="PR00420">
    <property type="entry name" value="RNGMNOXGNASE"/>
</dbReference>